<keyword evidence="4 7" id="KW-0812">Transmembrane</keyword>
<dbReference type="PANTHER" id="PTHR33362">
    <property type="entry name" value="SIALIC ACID TRAP TRANSPORTER PERMEASE PROTEIN SIAT-RELATED"/>
    <property type="match status" value="1"/>
</dbReference>
<keyword evidence="3" id="KW-0997">Cell inner membrane</keyword>
<sequence length="433" mass="46475">MAIGIFLLIFAVFLIIGFPMAAIFSTMSFLPSLIDPSFSYDTAAAIKSMVNGMDSYTLLAVPLFMLSGMIMAEGGISEKLFSFFGYFIGNKKAGFPCCVIVTCMFYAAISGSSPATVSAVGAMTIPFLIKMGYDNIFSTAIVTVAGGLGVIIPPSLSFIVYSSASQTSPGDLFIAGIIPGILIGVCLMIYAYIYCSRHGEDREKLEASYEELHRTGFWKLLKESIWALLTPIIILGSIYGGIASPTEAAVISVIYSLVISLFVYRTIRIRDLGKVFMAGADTYVNILFIISAATAFGRCMTMLRYPQDISTAVLETVHGKFAVLLVITVIMLVCGMILDNIPNIMILTPILLPIAKAVGVDPVHFGIIMTVNLAIGMVTPPMGINLYVASGMTKIPVLKLAKACVPFLIAFLIALLAITYIPQISLLLPSLVN</sequence>
<feature type="transmembrane region" description="Helical" evidence="7">
    <location>
        <begin position="400"/>
        <end position="421"/>
    </location>
</feature>
<dbReference type="Proteomes" id="UP000823900">
    <property type="component" value="Unassembled WGS sequence"/>
</dbReference>
<reference evidence="9" key="2">
    <citation type="submission" date="2021-04" db="EMBL/GenBank/DDBJ databases">
        <authorList>
            <person name="Gilroy R."/>
        </authorList>
    </citation>
    <scope>NUCLEOTIDE SEQUENCE</scope>
    <source>
        <strain evidence="9">CHK178-16964</strain>
    </source>
</reference>
<comment type="caution">
    <text evidence="9">The sequence shown here is derived from an EMBL/GenBank/DDBJ whole genome shotgun (WGS) entry which is preliminary data.</text>
</comment>
<feature type="transmembrane region" description="Helical" evidence="7">
    <location>
        <begin position="248"/>
        <end position="264"/>
    </location>
</feature>
<feature type="domain" description="TRAP C4-dicarboxylate transport system permease DctM subunit" evidence="8">
    <location>
        <begin position="7"/>
        <end position="424"/>
    </location>
</feature>
<dbReference type="GO" id="GO:0005886">
    <property type="term" value="C:plasma membrane"/>
    <property type="evidence" value="ECO:0007669"/>
    <property type="project" value="UniProtKB-SubCell"/>
</dbReference>
<feature type="transmembrane region" description="Helical" evidence="7">
    <location>
        <begin position="224"/>
        <end position="242"/>
    </location>
</feature>
<evidence type="ECO:0000313" key="10">
    <source>
        <dbReference type="Proteomes" id="UP000823900"/>
    </source>
</evidence>
<keyword evidence="6 7" id="KW-0472">Membrane</keyword>
<dbReference type="InterPro" id="IPR010656">
    <property type="entry name" value="DctM"/>
</dbReference>
<accession>A0A9D2HIT2</accession>
<feature type="transmembrane region" description="Helical" evidence="7">
    <location>
        <begin position="276"/>
        <end position="297"/>
    </location>
</feature>
<evidence type="ECO:0000256" key="3">
    <source>
        <dbReference type="ARBA" id="ARBA00022519"/>
    </source>
</evidence>
<organism evidence="9 10">
    <name type="scientific">Candidatus Lachnoclostridium stercoravium</name>
    <dbReference type="NCBI Taxonomy" id="2838633"/>
    <lineage>
        <taxon>Bacteria</taxon>
        <taxon>Bacillati</taxon>
        <taxon>Bacillota</taxon>
        <taxon>Clostridia</taxon>
        <taxon>Lachnospirales</taxon>
        <taxon>Lachnospiraceae</taxon>
    </lineage>
</organism>
<evidence type="ECO:0000256" key="4">
    <source>
        <dbReference type="ARBA" id="ARBA00022692"/>
    </source>
</evidence>
<dbReference type="InterPro" id="IPR004681">
    <property type="entry name" value="TRAP_DctM"/>
</dbReference>
<dbReference type="PIRSF" id="PIRSF006066">
    <property type="entry name" value="HI0050"/>
    <property type="match status" value="1"/>
</dbReference>
<feature type="transmembrane region" description="Helical" evidence="7">
    <location>
        <begin position="93"/>
        <end position="109"/>
    </location>
</feature>
<feature type="transmembrane region" description="Helical" evidence="7">
    <location>
        <begin position="140"/>
        <end position="161"/>
    </location>
</feature>
<dbReference type="AlphaFoldDB" id="A0A9D2HIT2"/>
<dbReference type="Pfam" id="PF06808">
    <property type="entry name" value="DctM"/>
    <property type="match status" value="1"/>
</dbReference>
<reference evidence="9" key="1">
    <citation type="journal article" date="2021" name="PeerJ">
        <title>Extensive microbial diversity within the chicken gut microbiome revealed by metagenomics and culture.</title>
        <authorList>
            <person name="Gilroy R."/>
            <person name="Ravi A."/>
            <person name="Getino M."/>
            <person name="Pursley I."/>
            <person name="Horton D.L."/>
            <person name="Alikhan N.F."/>
            <person name="Baker D."/>
            <person name="Gharbi K."/>
            <person name="Hall N."/>
            <person name="Watson M."/>
            <person name="Adriaenssens E.M."/>
            <person name="Foster-Nyarko E."/>
            <person name="Jarju S."/>
            <person name="Secka A."/>
            <person name="Antonio M."/>
            <person name="Oren A."/>
            <person name="Chaudhuri R.R."/>
            <person name="La Ragione R."/>
            <person name="Hildebrand F."/>
            <person name="Pallen M.J."/>
        </authorList>
    </citation>
    <scope>NUCLEOTIDE SEQUENCE</scope>
    <source>
        <strain evidence="9">CHK178-16964</strain>
    </source>
</reference>
<feature type="transmembrane region" description="Helical" evidence="7">
    <location>
        <begin position="365"/>
        <end position="388"/>
    </location>
</feature>
<evidence type="ECO:0000313" key="9">
    <source>
        <dbReference type="EMBL" id="HJA71555.1"/>
    </source>
</evidence>
<evidence type="ECO:0000256" key="6">
    <source>
        <dbReference type="ARBA" id="ARBA00023136"/>
    </source>
</evidence>
<protein>
    <submittedName>
        <fullName evidence="9">TRAP transporter large permease</fullName>
    </submittedName>
</protein>
<evidence type="ECO:0000256" key="5">
    <source>
        <dbReference type="ARBA" id="ARBA00022989"/>
    </source>
</evidence>
<proteinExistence type="predicted"/>
<dbReference type="PANTHER" id="PTHR33362:SF5">
    <property type="entry name" value="C4-DICARBOXYLATE TRAP TRANSPORTER LARGE PERMEASE PROTEIN DCTM"/>
    <property type="match status" value="1"/>
</dbReference>
<gene>
    <name evidence="9" type="ORF">IAA07_08275</name>
</gene>
<keyword evidence="5 7" id="KW-1133">Transmembrane helix</keyword>
<evidence type="ECO:0000256" key="2">
    <source>
        <dbReference type="ARBA" id="ARBA00022475"/>
    </source>
</evidence>
<dbReference type="NCBIfam" id="TIGR00786">
    <property type="entry name" value="dctM"/>
    <property type="match status" value="1"/>
</dbReference>
<evidence type="ECO:0000256" key="7">
    <source>
        <dbReference type="SAM" id="Phobius"/>
    </source>
</evidence>
<keyword evidence="2" id="KW-1003">Cell membrane</keyword>
<feature type="transmembrane region" description="Helical" evidence="7">
    <location>
        <begin position="173"/>
        <end position="195"/>
    </location>
</feature>
<feature type="transmembrane region" description="Helical" evidence="7">
    <location>
        <begin position="341"/>
        <end position="359"/>
    </location>
</feature>
<dbReference type="EMBL" id="DWZA01000072">
    <property type="protein sequence ID" value="HJA71555.1"/>
    <property type="molecule type" value="Genomic_DNA"/>
</dbReference>
<dbReference type="GO" id="GO:0022857">
    <property type="term" value="F:transmembrane transporter activity"/>
    <property type="evidence" value="ECO:0007669"/>
    <property type="project" value="TreeGrafter"/>
</dbReference>
<evidence type="ECO:0000256" key="1">
    <source>
        <dbReference type="ARBA" id="ARBA00004429"/>
    </source>
</evidence>
<feature type="transmembrane region" description="Helical" evidence="7">
    <location>
        <begin position="7"/>
        <end position="30"/>
    </location>
</feature>
<name>A0A9D2HIT2_9FIRM</name>
<comment type="subcellular location">
    <subcellularLocation>
        <location evidence="1">Cell inner membrane</location>
        <topology evidence="1">Multi-pass membrane protein</topology>
    </subcellularLocation>
</comment>
<evidence type="ECO:0000259" key="8">
    <source>
        <dbReference type="Pfam" id="PF06808"/>
    </source>
</evidence>